<evidence type="ECO:0000313" key="2">
    <source>
        <dbReference type="EMBL" id="XCC96037.1"/>
    </source>
</evidence>
<name>A0AAU8AM86_9RHOB</name>
<sequence length="110" mass="12160">MSNLLEAVMLVAFSTGWYCSIFKMLRTCEARGKSLPFVLVIGFGYLCGVASKLLIWRETGLLPPIVWLYALNSCVIGVDALLVVRYTRNPGRERTLPLEMPLPAAAVTKP</sequence>
<feature type="transmembrane region" description="Helical" evidence="1">
    <location>
        <begin position="6"/>
        <end position="25"/>
    </location>
</feature>
<keyword evidence="1" id="KW-0472">Membrane</keyword>
<dbReference type="EMBL" id="CP123385">
    <property type="protein sequence ID" value="XCC96037.1"/>
    <property type="molecule type" value="Genomic_DNA"/>
</dbReference>
<organism evidence="2">
    <name type="scientific">Alloyangia sp. H15</name>
    <dbReference type="NCBI Taxonomy" id="3029062"/>
    <lineage>
        <taxon>Bacteria</taxon>
        <taxon>Pseudomonadati</taxon>
        <taxon>Pseudomonadota</taxon>
        <taxon>Alphaproteobacteria</taxon>
        <taxon>Rhodobacterales</taxon>
        <taxon>Roseobacteraceae</taxon>
        <taxon>Alloyangia</taxon>
    </lineage>
</organism>
<keyword evidence="1" id="KW-0812">Transmembrane</keyword>
<evidence type="ECO:0000256" key="1">
    <source>
        <dbReference type="SAM" id="Phobius"/>
    </source>
</evidence>
<gene>
    <name evidence="2" type="ORF">PVT71_15155</name>
</gene>
<protein>
    <recommendedName>
        <fullName evidence="3">PQ-loop repeat-containing protein</fullName>
    </recommendedName>
</protein>
<evidence type="ECO:0008006" key="3">
    <source>
        <dbReference type="Google" id="ProtNLM"/>
    </source>
</evidence>
<dbReference type="RefSeq" id="WP_353474904.1">
    <property type="nucleotide sequence ID" value="NZ_CP123385.1"/>
</dbReference>
<reference evidence="2" key="1">
    <citation type="submission" date="2023-02" db="EMBL/GenBank/DDBJ databases">
        <title>Description and genomic characterization of Salipiger bruguierae sp. nov., isolated from the sediment of mangrove plant Bruguiera sexangula.</title>
        <authorList>
            <person name="Long M."/>
        </authorList>
    </citation>
    <scope>NUCLEOTIDE SEQUENCE</scope>
    <source>
        <strain evidence="2">H15</strain>
    </source>
</reference>
<accession>A0AAU8AM86</accession>
<feature type="transmembrane region" description="Helical" evidence="1">
    <location>
        <begin position="61"/>
        <end position="84"/>
    </location>
</feature>
<dbReference type="AlphaFoldDB" id="A0AAU8AM86"/>
<feature type="transmembrane region" description="Helical" evidence="1">
    <location>
        <begin position="37"/>
        <end position="55"/>
    </location>
</feature>
<keyword evidence="1" id="KW-1133">Transmembrane helix</keyword>
<proteinExistence type="predicted"/>